<dbReference type="RefSeq" id="WP_229735467.1">
    <property type="nucleotide sequence ID" value="NZ_BMGF01000001.1"/>
</dbReference>
<organism evidence="11 12">
    <name type="scientific">Novosphingobium marinum</name>
    <dbReference type="NCBI Taxonomy" id="1514948"/>
    <lineage>
        <taxon>Bacteria</taxon>
        <taxon>Pseudomonadati</taxon>
        <taxon>Pseudomonadota</taxon>
        <taxon>Alphaproteobacteria</taxon>
        <taxon>Sphingomonadales</taxon>
        <taxon>Sphingomonadaceae</taxon>
        <taxon>Novosphingobium</taxon>
    </lineage>
</organism>
<keyword evidence="6 11" id="KW-0560">Oxidoreductase</keyword>
<evidence type="ECO:0000256" key="4">
    <source>
        <dbReference type="ARBA" id="ARBA00022723"/>
    </source>
</evidence>
<dbReference type="SUPFAM" id="SSF50998">
    <property type="entry name" value="Quinoprotein alcohol dehydrogenase-like"/>
    <property type="match status" value="1"/>
</dbReference>
<comment type="caution">
    <text evidence="11">The sequence shown here is derived from an EMBL/GenBank/DDBJ whole genome shotgun (WGS) entry which is preliminary data.</text>
</comment>
<evidence type="ECO:0000256" key="3">
    <source>
        <dbReference type="ARBA" id="ARBA00022617"/>
    </source>
</evidence>
<dbReference type="PANTHER" id="PTHR32303:SF10">
    <property type="entry name" value="OUTER MEMBRANE PROTEIN ASSEMBLY FACTOR BAMB"/>
    <property type="match status" value="1"/>
</dbReference>
<sequence length="649" mass="67618">MKNLIARRMPFGRAALLAALGLAVGTSALSISGELSAAPASGGKVAAADTYRDVGDELDPAVAATGQRVYDGLCVACHSGGADRAPERYILSQMTPESIYRALTTGVMAPMSTGLSDDEKKAVSQYVANRTFGHADAAADLKMCTGDRAAFDLDQPPAFAGWGLDNAGTHAIPDDVAGIDRENVGKLSLKYAVAFPSTIRMRSQPAIAGGSIITGTHDGSVYAVDAETGCIKWVFHAGSEVRTGIVVSSWEAGDADARPMAYFSDIVGNAYGIDARTGEEVWRLRGDPHPSTTLTASPTLYDGILYIPVSSLEEGAAGDPLYECCTFRGSILAVDPLTGKELWRTYLVDEPKHTEVNSAGARNYGPSGVAVWNTPSVDEKRGLLVFATGDNYTTPTTDLSDAIVALDLKSGEIKWSYQALEGDAWNASCSEVNKANCPEDAGPDFDFGANVAIAKGKDGKEYVLAGQKSGIAYGIDADTGELAWKTRVGRGGVMGGIHFGIAASEGKVFVPVSDSADGVEYDMAAKPGVYALDIATGERLWEAPSPLDTCEGKPLCSPGYSGAVTATSELVMAGSIDGYLRVFDADTGTVLWETDTATTYETVNGSTGNGGAIAGGVAPIAWNGMLIVPSGYGFTAKMTGNVLLVYGVD</sequence>
<evidence type="ECO:0000256" key="2">
    <source>
        <dbReference type="ARBA" id="ARBA00008156"/>
    </source>
</evidence>
<comment type="similarity">
    <text evidence="2">Belongs to the bacterial PQQ dehydrogenase family.</text>
</comment>
<keyword evidence="3 8" id="KW-0349">Heme</keyword>
<dbReference type="InterPro" id="IPR009056">
    <property type="entry name" value="Cyt_c-like_dom"/>
</dbReference>
<dbReference type="PROSITE" id="PS51007">
    <property type="entry name" value="CYTC"/>
    <property type="match status" value="1"/>
</dbReference>
<dbReference type="Pfam" id="PF13442">
    <property type="entry name" value="Cytochrome_CBB3"/>
    <property type="match status" value="1"/>
</dbReference>
<dbReference type="Proteomes" id="UP000522081">
    <property type="component" value="Unassembled WGS sequence"/>
</dbReference>
<keyword evidence="7 8" id="KW-0408">Iron</keyword>
<evidence type="ECO:0000256" key="5">
    <source>
        <dbReference type="ARBA" id="ARBA00022729"/>
    </source>
</evidence>
<dbReference type="SUPFAM" id="SSF46626">
    <property type="entry name" value="Cytochrome c"/>
    <property type="match status" value="1"/>
</dbReference>
<name>A0A7Z0BTK2_9SPHN</name>
<dbReference type="InterPro" id="IPR011047">
    <property type="entry name" value="Quinoprotein_ADH-like_sf"/>
</dbReference>
<evidence type="ECO:0000256" key="6">
    <source>
        <dbReference type="ARBA" id="ARBA00023002"/>
    </source>
</evidence>
<dbReference type="Pfam" id="PF01011">
    <property type="entry name" value="PQQ"/>
    <property type="match status" value="1"/>
</dbReference>
<evidence type="ECO:0000313" key="11">
    <source>
        <dbReference type="EMBL" id="NYH94173.1"/>
    </source>
</evidence>
<dbReference type="Gene3D" id="1.10.760.10">
    <property type="entry name" value="Cytochrome c-like domain"/>
    <property type="match status" value="1"/>
</dbReference>
<evidence type="ECO:0000259" key="10">
    <source>
        <dbReference type="PROSITE" id="PS51007"/>
    </source>
</evidence>
<reference evidence="11 12" key="1">
    <citation type="submission" date="2020-07" db="EMBL/GenBank/DDBJ databases">
        <title>Genomic Encyclopedia of Type Strains, Phase IV (KMG-IV): sequencing the most valuable type-strain genomes for metagenomic binning, comparative biology and taxonomic classification.</title>
        <authorList>
            <person name="Goeker M."/>
        </authorList>
    </citation>
    <scope>NUCLEOTIDE SEQUENCE [LARGE SCALE GENOMIC DNA]</scope>
    <source>
        <strain evidence="11 12">DSM 29043</strain>
    </source>
</reference>
<dbReference type="Gene3D" id="2.140.10.10">
    <property type="entry name" value="Quinoprotein alcohol dehydrogenase-like superfamily"/>
    <property type="match status" value="2"/>
</dbReference>
<feature type="domain" description="Cytochrome c" evidence="10">
    <location>
        <begin position="61"/>
        <end position="131"/>
    </location>
</feature>
<dbReference type="AlphaFoldDB" id="A0A7Z0BTK2"/>
<dbReference type="EC" id="1.1.2.6" evidence="11"/>
<keyword evidence="5 9" id="KW-0732">Signal</keyword>
<keyword evidence="12" id="KW-1185">Reference proteome</keyword>
<keyword evidence="4 8" id="KW-0479">Metal-binding</keyword>
<dbReference type="InterPro" id="IPR002372">
    <property type="entry name" value="PQQ_rpt_dom"/>
</dbReference>
<proteinExistence type="inferred from homology"/>
<dbReference type="GO" id="GO:0047059">
    <property type="term" value="F:polyvinyl alcohol dehydrogenase (cytochrome) activity"/>
    <property type="evidence" value="ECO:0007669"/>
    <property type="project" value="UniProtKB-EC"/>
</dbReference>
<feature type="chain" id="PRO_5031218041" evidence="9">
    <location>
        <begin position="38"/>
        <end position="649"/>
    </location>
</feature>
<evidence type="ECO:0000313" key="12">
    <source>
        <dbReference type="Proteomes" id="UP000522081"/>
    </source>
</evidence>
<protein>
    <submittedName>
        <fullName evidence="11">Polyvinyl alcohol dehydrogenase (Cytochrome)</fullName>
        <ecNumber evidence="11">1.1.2.6</ecNumber>
    </submittedName>
</protein>
<dbReference type="GO" id="GO:0046872">
    <property type="term" value="F:metal ion binding"/>
    <property type="evidence" value="ECO:0007669"/>
    <property type="project" value="UniProtKB-KW"/>
</dbReference>
<dbReference type="GO" id="GO:0009055">
    <property type="term" value="F:electron transfer activity"/>
    <property type="evidence" value="ECO:0007669"/>
    <property type="project" value="InterPro"/>
</dbReference>
<dbReference type="Pfam" id="PF13360">
    <property type="entry name" value="PQQ_2"/>
    <property type="match status" value="1"/>
</dbReference>
<evidence type="ECO:0000256" key="1">
    <source>
        <dbReference type="ARBA" id="ARBA00001931"/>
    </source>
</evidence>
<evidence type="ECO:0000256" key="7">
    <source>
        <dbReference type="ARBA" id="ARBA00023004"/>
    </source>
</evidence>
<gene>
    <name evidence="11" type="ORF">FHS75_000478</name>
</gene>
<dbReference type="PANTHER" id="PTHR32303">
    <property type="entry name" value="QUINOPROTEIN ALCOHOL DEHYDROGENASE (CYTOCHROME C)"/>
    <property type="match status" value="1"/>
</dbReference>
<dbReference type="InterPro" id="IPR036909">
    <property type="entry name" value="Cyt_c-like_dom_sf"/>
</dbReference>
<evidence type="ECO:0000256" key="8">
    <source>
        <dbReference type="PROSITE-ProRule" id="PRU00433"/>
    </source>
</evidence>
<accession>A0A7Z0BTK2</accession>
<dbReference type="EMBL" id="JACBZF010000001">
    <property type="protein sequence ID" value="NYH94173.1"/>
    <property type="molecule type" value="Genomic_DNA"/>
</dbReference>
<feature type="signal peptide" evidence="9">
    <location>
        <begin position="1"/>
        <end position="37"/>
    </location>
</feature>
<dbReference type="SMART" id="SM00564">
    <property type="entry name" value="PQQ"/>
    <property type="match status" value="7"/>
</dbReference>
<dbReference type="GO" id="GO:0020037">
    <property type="term" value="F:heme binding"/>
    <property type="evidence" value="ECO:0007669"/>
    <property type="project" value="InterPro"/>
</dbReference>
<dbReference type="InterPro" id="IPR018391">
    <property type="entry name" value="PQQ_b-propeller_rpt"/>
</dbReference>
<evidence type="ECO:0000256" key="9">
    <source>
        <dbReference type="SAM" id="SignalP"/>
    </source>
</evidence>
<comment type="cofactor">
    <cofactor evidence="1">
        <name>pyrroloquinoline quinone</name>
        <dbReference type="ChEBI" id="CHEBI:58442"/>
    </cofactor>
</comment>